<evidence type="ECO:0000313" key="2">
    <source>
        <dbReference type="EMBL" id="KAK8090142.1"/>
    </source>
</evidence>
<accession>A0ABR1X414</accession>
<feature type="region of interest" description="Disordered" evidence="1">
    <location>
        <begin position="26"/>
        <end position="135"/>
    </location>
</feature>
<dbReference type="EMBL" id="JAQQWN010000004">
    <property type="protein sequence ID" value="KAK8090142.1"/>
    <property type="molecule type" value="Genomic_DNA"/>
</dbReference>
<reference evidence="2 3" key="1">
    <citation type="submission" date="2023-01" db="EMBL/GenBank/DDBJ databases">
        <title>Analysis of 21 Apiospora genomes using comparative genomics revels a genus with tremendous synthesis potential of carbohydrate active enzymes and secondary metabolites.</title>
        <authorList>
            <person name="Sorensen T."/>
        </authorList>
    </citation>
    <scope>NUCLEOTIDE SEQUENCE [LARGE SCALE GENOMIC DNA]</scope>
    <source>
        <strain evidence="2 3">CBS 114990</strain>
    </source>
</reference>
<dbReference type="Proteomes" id="UP001433268">
    <property type="component" value="Unassembled WGS sequence"/>
</dbReference>
<evidence type="ECO:0000256" key="1">
    <source>
        <dbReference type="SAM" id="MobiDB-lite"/>
    </source>
</evidence>
<proteinExistence type="predicted"/>
<feature type="compositionally biased region" description="Low complexity" evidence="1">
    <location>
        <begin position="157"/>
        <end position="175"/>
    </location>
</feature>
<gene>
    <name evidence="2" type="ORF">PG997_005103</name>
</gene>
<name>A0ABR1X414_9PEZI</name>
<evidence type="ECO:0000313" key="3">
    <source>
        <dbReference type="Proteomes" id="UP001433268"/>
    </source>
</evidence>
<dbReference type="GeneID" id="92042478"/>
<dbReference type="RefSeq" id="XP_066673036.1">
    <property type="nucleotide sequence ID" value="XM_066809418.1"/>
</dbReference>
<feature type="compositionally biased region" description="Polar residues" evidence="1">
    <location>
        <begin position="109"/>
        <end position="127"/>
    </location>
</feature>
<sequence>MRFSPSPSKRRSQFLLGVSSFSSPIRGGRAGILSSSANPSTPSQQRLPPSYASSQCLPSVDTMESLESASTSSASVDDSYSADHKDSENIKAQQEQQSKLVNQEEKNIKMQQQQTFATPYNSTNTRGRPNGNRGHARLLSELSATLRLVHEEEDAVAEQATASASSTRTAAGVSS</sequence>
<feature type="compositionally biased region" description="Polar residues" evidence="1">
    <location>
        <begin position="90"/>
        <end position="101"/>
    </location>
</feature>
<feature type="region of interest" description="Disordered" evidence="1">
    <location>
        <begin position="155"/>
        <end position="175"/>
    </location>
</feature>
<comment type="caution">
    <text evidence="2">The sequence shown here is derived from an EMBL/GenBank/DDBJ whole genome shotgun (WGS) entry which is preliminary data.</text>
</comment>
<protein>
    <submittedName>
        <fullName evidence="2">Uncharacterized protein</fullName>
    </submittedName>
</protein>
<feature type="compositionally biased region" description="Polar residues" evidence="1">
    <location>
        <begin position="33"/>
        <end position="57"/>
    </location>
</feature>
<keyword evidence="3" id="KW-1185">Reference proteome</keyword>
<feature type="compositionally biased region" description="Low complexity" evidence="1">
    <location>
        <begin position="65"/>
        <end position="79"/>
    </location>
</feature>
<organism evidence="2 3">
    <name type="scientific">Apiospora hydei</name>
    <dbReference type="NCBI Taxonomy" id="1337664"/>
    <lineage>
        <taxon>Eukaryota</taxon>
        <taxon>Fungi</taxon>
        <taxon>Dikarya</taxon>
        <taxon>Ascomycota</taxon>
        <taxon>Pezizomycotina</taxon>
        <taxon>Sordariomycetes</taxon>
        <taxon>Xylariomycetidae</taxon>
        <taxon>Amphisphaeriales</taxon>
        <taxon>Apiosporaceae</taxon>
        <taxon>Apiospora</taxon>
    </lineage>
</organism>